<dbReference type="NCBIfam" id="TIGR00653">
    <property type="entry name" value="GlnA"/>
    <property type="match status" value="1"/>
</dbReference>
<dbReference type="InterPro" id="IPR027302">
    <property type="entry name" value="Gln_synth_N_conserv_site"/>
</dbReference>
<feature type="binding site" evidence="14">
    <location>
        <position position="203"/>
    </location>
    <ligand>
        <name>Mg(2+)</name>
        <dbReference type="ChEBI" id="CHEBI:18420"/>
        <label>1</label>
    </ligand>
</feature>
<dbReference type="Pfam" id="PF00120">
    <property type="entry name" value="Gln-synt_C"/>
    <property type="match status" value="1"/>
</dbReference>
<feature type="modified residue" description="O-AMP-tyrosine" evidence="15">
    <location>
        <position position="381"/>
    </location>
</feature>
<keyword evidence="10 14" id="KW-0460">Magnesium</keyword>
<keyword evidence="15" id="KW-0597">Phosphoprotein</keyword>
<feature type="binding site" evidence="14">
    <location>
        <position position="252"/>
    </location>
    <ligand>
        <name>Mg(2+)</name>
        <dbReference type="ChEBI" id="CHEBI:18420"/>
        <label>1</label>
    </ligand>
</feature>
<evidence type="ECO:0000256" key="13">
    <source>
        <dbReference type="PIRSR" id="PIRSR604809-2"/>
    </source>
</evidence>
<evidence type="ECO:0000256" key="16">
    <source>
        <dbReference type="PROSITE-ProRule" id="PRU01330"/>
    </source>
</evidence>
<evidence type="ECO:0000256" key="2">
    <source>
        <dbReference type="ARBA" id="ARBA00009897"/>
    </source>
</evidence>
<dbReference type="SUPFAM" id="SSF55931">
    <property type="entry name" value="Glutamine synthetase/guanido kinase"/>
    <property type="match status" value="1"/>
</dbReference>
<feature type="binding site" evidence="12">
    <location>
        <position position="312"/>
    </location>
    <ligand>
        <name>L-glutamate</name>
        <dbReference type="ChEBI" id="CHEBI:29985"/>
    </ligand>
</feature>
<feature type="binding site" evidence="14">
    <location>
        <position position="139"/>
    </location>
    <ligand>
        <name>Mg(2+)</name>
        <dbReference type="ChEBI" id="CHEBI:18420"/>
        <label>1</label>
    </ligand>
</feature>
<comment type="subcellular location">
    <subcellularLocation>
        <location evidence="1">Cytoplasm</location>
    </subcellularLocation>
</comment>
<dbReference type="SMART" id="SM01230">
    <property type="entry name" value="Gln-synt_C"/>
    <property type="match status" value="1"/>
</dbReference>
<feature type="domain" description="GS catalytic" evidence="20">
    <location>
        <begin position="116"/>
        <end position="452"/>
    </location>
</feature>
<sequence length="452" mass="51963">MTITRNLHAELEKRESIKLKVREHHIDFIRLQFTDLFGFAKNMTIHTDELDKALNGQLMFDGSSIDGFASVAESDMYLRPDLDTFQVYSWKPNEAGVAHVYCDIYDADGHPFEGCPRHTLKRALREAELLGYQLNVGVEGEFFLFHMDDKGEPVFRIQDHAGYFALSPDDRGEEARQEIITTMKKLGYSIEASHHEVAYGQHEIDFKYDEALSCADKWMTFKQIVKSIAHKHGLYASFIPKPFARQNGNAMHCNQSLQDRYGHNAFYDPNQPSKLSTITKHYIGGLLKYAKEIAAIANPTVNSYKRLLPGYEAPTNIAWSCSNRSALIRIPHSRGRGTRIELRCPDPTANIYHVFAVMLRAGLEGIKQQIEPPAEVMGNTYRMTTEEKERLHMETYPRDLHTALQHMKDSPLVEQTLGPHAYQTFLEAKQQEADEYAEAVHRWEIERYLKRH</sequence>
<comment type="cofactor">
    <cofactor evidence="14">
        <name>Mg(2+)</name>
        <dbReference type="ChEBI" id="CHEBI:18420"/>
    </cofactor>
    <text evidence="14">Binds 2 Mg(2+) ions per subunit.</text>
</comment>
<dbReference type="Gene3D" id="3.30.590.10">
    <property type="entry name" value="Glutamine synthetase/guanido kinase, catalytic domain"/>
    <property type="match status" value="1"/>
</dbReference>
<dbReference type="Pfam" id="PF03951">
    <property type="entry name" value="Gln-synt_N"/>
    <property type="match status" value="1"/>
</dbReference>
<dbReference type="AlphaFoldDB" id="A0A559KGB9"/>
<dbReference type="GO" id="GO:0005524">
    <property type="term" value="F:ATP binding"/>
    <property type="evidence" value="ECO:0007669"/>
    <property type="project" value="UniProtKB-KW"/>
</dbReference>
<gene>
    <name evidence="21" type="primary">glnA</name>
    <name evidence="21" type="ORF">FPZ49_04750</name>
</gene>
<dbReference type="PANTHER" id="PTHR43785:SF12">
    <property type="entry name" value="TYPE-1 GLUTAMINE SYNTHETASE 2"/>
    <property type="match status" value="1"/>
</dbReference>
<feature type="binding site" evidence="12">
    <location>
        <position position="306"/>
    </location>
    <ligand>
        <name>L-glutamate</name>
        <dbReference type="ChEBI" id="CHEBI:29985"/>
    </ligand>
</feature>
<feature type="binding site" evidence="13">
    <location>
        <begin position="206"/>
        <end position="208"/>
    </location>
    <ligand>
        <name>ATP</name>
        <dbReference type="ChEBI" id="CHEBI:30616"/>
    </ligand>
</feature>
<dbReference type="RefSeq" id="WP_144843914.1">
    <property type="nucleotide sequence ID" value="NZ_VNJI01000004.1"/>
</dbReference>
<organism evidence="21 22">
    <name type="scientific">Paenibacillus cremeus</name>
    <dbReference type="NCBI Taxonomy" id="2163881"/>
    <lineage>
        <taxon>Bacteria</taxon>
        <taxon>Bacillati</taxon>
        <taxon>Bacillota</taxon>
        <taxon>Bacilli</taxon>
        <taxon>Bacillales</taxon>
        <taxon>Paenibacillaceae</taxon>
        <taxon>Paenibacillus</taxon>
    </lineage>
</organism>
<proteinExistence type="inferred from homology"/>
<evidence type="ECO:0000256" key="17">
    <source>
        <dbReference type="RuleBase" id="RU000384"/>
    </source>
</evidence>
<comment type="caution">
    <text evidence="21">The sequence shown here is derived from an EMBL/GenBank/DDBJ whole genome shotgun (WGS) entry which is preliminary data.</text>
</comment>
<feature type="binding site" evidence="12">
    <location>
        <position position="324"/>
    </location>
    <ligand>
        <name>L-glutamate</name>
        <dbReference type="ChEBI" id="CHEBI:29985"/>
    </ligand>
</feature>
<dbReference type="InterPro" id="IPR027303">
    <property type="entry name" value="Gln_synth_gly_rich_site"/>
</dbReference>
<evidence type="ECO:0000256" key="3">
    <source>
        <dbReference type="ARBA" id="ARBA00012937"/>
    </source>
</evidence>
<dbReference type="GO" id="GO:0046872">
    <property type="term" value="F:metal ion binding"/>
    <property type="evidence" value="ECO:0007669"/>
    <property type="project" value="UniProtKB-KW"/>
</dbReference>
<feature type="binding site" evidence="12">
    <location>
        <position position="343"/>
    </location>
    <ligand>
        <name>L-glutamate</name>
        <dbReference type="ChEBI" id="CHEBI:29985"/>
    </ligand>
</feature>
<accession>A0A559KGB9</accession>
<keyword evidence="5" id="KW-0963">Cytoplasm</keyword>
<dbReference type="PROSITE" id="PS00180">
    <property type="entry name" value="GLNA_1"/>
    <property type="match status" value="1"/>
</dbReference>
<dbReference type="EMBL" id="VNJI01000004">
    <property type="protein sequence ID" value="TVY11148.1"/>
    <property type="molecule type" value="Genomic_DNA"/>
</dbReference>
<evidence type="ECO:0000256" key="7">
    <source>
        <dbReference type="ARBA" id="ARBA00022723"/>
    </source>
</evidence>
<comment type="catalytic activity">
    <reaction evidence="11 18">
        <text>L-glutamate + NH4(+) + ATP = L-glutamine + ADP + phosphate + H(+)</text>
        <dbReference type="Rhea" id="RHEA:16169"/>
        <dbReference type="ChEBI" id="CHEBI:15378"/>
        <dbReference type="ChEBI" id="CHEBI:28938"/>
        <dbReference type="ChEBI" id="CHEBI:29985"/>
        <dbReference type="ChEBI" id="CHEBI:30616"/>
        <dbReference type="ChEBI" id="CHEBI:43474"/>
        <dbReference type="ChEBI" id="CHEBI:58359"/>
        <dbReference type="ChEBI" id="CHEBI:456216"/>
        <dbReference type="EC" id="6.3.1.2"/>
    </reaction>
</comment>
<evidence type="ECO:0000256" key="12">
    <source>
        <dbReference type="PIRSR" id="PIRSR604809-1"/>
    </source>
</evidence>
<feature type="binding site" evidence="14">
    <location>
        <position position="141"/>
    </location>
    <ligand>
        <name>Mg(2+)</name>
        <dbReference type="ChEBI" id="CHEBI:18420"/>
        <label>1</label>
    </ligand>
</feature>
<dbReference type="EC" id="6.3.1.2" evidence="3 18"/>
<feature type="binding site" evidence="13">
    <location>
        <position position="191"/>
    </location>
    <ligand>
        <name>ATP</name>
        <dbReference type="ChEBI" id="CHEBI:30616"/>
    </ligand>
</feature>
<feature type="binding site" evidence="14">
    <location>
        <position position="196"/>
    </location>
    <ligand>
        <name>Mg(2+)</name>
        <dbReference type="ChEBI" id="CHEBI:18420"/>
        <label>1</label>
    </ligand>
</feature>
<evidence type="ECO:0000313" key="22">
    <source>
        <dbReference type="Proteomes" id="UP000317036"/>
    </source>
</evidence>
<evidence type="ECO:0000256" key="9">
    <source>
        <dbReference type="ARBA" id="ARBA00022840"/>
    </source>
</evidence>
<name>A0A559KGB9_9BACL</name>
<dbReference type="SUPFAM" id="SSF54368">
    <property type="entry name" value="Glutamine synthetase, N-terminal domain"/>
    <property type="match status" value="1"/>
</dbReference>
<evidence type="ECO:0000256" key="18">
    <source>
        <dbReference type="RuleBase" id="RU004356"/>
    </source>
</evidence>
<feature type="binding site" evidence="13">
    <location>
        <position position="324"/>
    </location>
    <ligand>
        <name>ATP</name>
        <dbReference type="ChEBI" id="CHEBI:30616"/>
    </ligand>
</feature>
<feature type="binding site" evidence="12">
    <location>
        <begin position="247"/>
        <end position="248"/>
    </location>
    <ligand>
        <name>L-glutamate</name>
        <dbReference type="ChEBI" id="CHEBI:29985"/>
    </ligand>
</feature>
<keyword evidence="8 13" id="KW-0547">Nucleotide-binding</keyword>
<dbReference type="PROSITE" id="PS00181">
    <property type="entry name" value="GLNA_ATP"/>
    <property type="match status" value="1"/>
</dbReference>
<evidence type="ECO:0000256" key="10">
    <source>
        <dbReference type="ARBA" id="ARBA00022842"/>
    </source>
</evidence>
<dbReference type="GO" id="GO:0006542">
    <property type="term" value="P:glutamine biosynthetic process"/>
    <property type="evidence" value="ECO:0007669"/>
    <property type="project" value="InterPro"/>
</dbReference>
<keyword evidence="6 18" id="KW-0436">Ligase</keyword>
<keyword evidence="7 14" id="KW-0479">Metal-binding</keyword>
<dbReference type="PROSITE" id="PS51987">
    <property type="entry name" value="GS_CATALYTIC"/>
    <property type="match status" value="1"/>
</dbReference>
<dbReference type="InterPro" id="IPR008146">
    <property type="entry name" value="Gln_synth_cat_dom"/>
</dbReference>
<evidence type="ECO:0000256" key="5">
    <source>
        <dbReference type="ARBA" id="ARBA00022490"/>
    </source>
</evidence>
<evidence type="ECO:0000259" key="20">
    <source>
        <dbReference type="PROSITE" id="PS51987"/>
    </source>
</evidence>
<protein>
    <recommendedName>
        <fullName evidence="4 18">Glutamine synthetase</fullName>
        <ecNumber evidence="3 18">6.3.1.2</ecNumber>
    </recommendedName>
</protein>
<keyword evidence="9 13" id="KW-0067">ATP-binding</keyword>
<evidence type="ECO:0000256" key="4">
    <source>
        <dbReference type="ARBA" id="ARBA00021364"/>
    </source>
</evidence>
<evidence type="ECO:0000256" key="6">
    <source>
        <dbReference type="ARBA" id="ARBA00022598"/>
    </source>
</evidence>
<evidence type="ECO:0000256" key="15">
    <source>
        <dbReference type="PIRSR" id="PIRSR604809-50"/>
    </source>
</evidence>
<dbReference type="InterPro" id="IPR014746">
    <property type="entry name" value="Gln_synth/guanido_kin_cat_dom"/>
</dbReference>
<evidence type="ECO:0000256" key="14">
    <source>
        <dbReference type="PIRSR" id="PIRSR604809-3"/>
    </source>
</evidence>
<dbReference type="InterPro" id="IPR036651">
    <property type="entry name" value="Gln_synt_N_sf"/>
</dbReference>
<comment type="similarity">
    <text evidence="2 16 17">Belongs to the glutamine synthetase family.</text>
</comment>
<dbReference type="InterPro" id="IPR004809">
    <property type="entry name" value="Gln_synth_I"/>
</dbReference>
<dbReference type="Proteomes" id="UP000317036">
    <property type="component" value="Unassembled WGS sequence"/>
</dbReference>
<evidence type="ECO:0000313" key="21">
    <source>
        <dbReference type="EMBL" id="TVY11148.1"/>
    </source>
</evidence>
<reference evidence="21 22" key="1">
    <citation type="submission" date="2019-07" db="EMBL/GenBank/DDBJ databases">
        <authorList>
            <person name="Kim J."/>
        </authorList>
    </citation>
    <scope>NUCLEOTIDE SEQUENCE [LARGE SCALE GENOMIC DNA]</scope>
    <source>
        <strain evidence="21 22">JC52</strain>
    </source>
</reference>
<dbReference type="Gene3D" id="3.10.20.70">
    <property type="entry name" value="Glutamine synthetase, N-terminal domain"/>
    <property type="match status" value="1"/>
</dbReference>
<evidence type="ECO:0000256" key="1">
    <source>
        <dbReference type="ARBA" id="ARBA00004496"/>
    </source>
</evidence>
<feature type="domain" description="GS beta-grasp" evidence="19">
    <location>
        <begin position="24"/>
        <end position="109"/>
    </location>
</feature>
<evidence type="ECO:0000259" key="19">
    <source>
        <dbReference type="PROSITE" id="PS51986"/>
    </source>
</evidence>
<feature type="binding site" evidence="14">
    <location>
        <position position="341"/>
    </location>
    <ligand>
        <name>Mg(2+)</name>
        <dbReference type="ChEBI" id="CHEBI:18420"/>
        <label>1</label>
    </ligand>
</feature>
<dbReference type="PROSITE" id="PS51986">
    <property type="entry name" value="GS_BETA_GRASP"/>
    <property type="match status" value="1"/>
</dbReference>
<dbReference type="GO" id="GO:0005737">
    <property type="term" value="C:cytoplasm"/>
    <property type="evidence" value="ECO:0007669"/>
    <property type="project" value="UniProtKB-SubCell"/>
</dbReference>
<dbReference type="OrthoDB" id="9807095at2"/>
<keyword evidence="22" id="KW-1185">Reference proteome</keyword>
<dbReference type="GO" id="GO:0004356">
    <property type="term" value="F:glutamine synthetase activity"/>
    <property type="evidence" value="ECO:0007669"/>
    <property type="project" value="UniProtKB-EC"/>
</dbReference>
<dbReference type="PANTHER" id="PTHR43785">
    <property type="entry name" value="GAMMA-GLUTAMYLPUTRESCINE SYNTHETASE"/>
    <property type="match status" value="1"/>
</dbReference>
<evidence type="ECO:0000256" key="11">
    <source>
        <dbReference type="ARBA" id="ARBA00049436"/>
    </source>
</evidence>
<dbReference type="InterPro" id="IPR008147">
    <property type="entry name" value="Gln_synt_N"/>
</dbReference>
<evidence type="ECO:0000256" key="8">
    <source>
        <dbReference type="ARBA" id="ARBA00022741"/>
    </source>
</evidence>